<keyword evidence="1" id="KW-0808">Transferase</keyword>
<sequence length="222" mass="24346">MGSPTKRRDMDMMKLMMSDFAVHIPDECSMHDFMVAFPGPANTPYEGGVWKVHVSLPREYPYRSPSIGFENRIYHPNVDEMSGSVCLDVINQTWSPMFDLVNIFTIFLPQLLAYPNPTDPLNSEAAALMLRDPKAYGARIRESVRLHASRAITFDDDDDGGGGGCGRGAQRMGSATSAKSDGTFGSPSTASLSGSSQVSGECARLQVWRGDMERGRRVSRNA</sequence>
<dbReference type="AlphaFoldDB" id="A0A835Z4W6"/>
<organism evidence="18 19">
    <name type="scientific">Tribonema minus</name>
    <dbReference type="NCBI Taxonomy" id="303371"/>
    <lineage>
        <taxon>Eukaryota</taxon>
        <taxon>Sar</taxon>
        <taxon>Stramenopiles</taxon>
        <taxon>Ochrophyta</taxon>
        <taxon>PX clade</taxon>
        <taxon>Xanthophyceae</taxon>
        <taxon>Tribonematales</taxon>
        <taxon>Tribonemataceae</taxon>
        <taxon>Tribonema</taxon>
    </lineage>
</organism>
<dbReference type="OrthoDB" id="269518at2759"/>
<comment type="caution">
    <text evidence="18">The sequence shown here is derived from an EMBL/GenBank/DDBJ whole genome shotgun (WGS) entry which is preliminary data.</text>
</comment>
<feature type="active site" description="Glycyl thioester intermediate" evidence="14">
    <location>
        <position position="86"/>
    </location>
</feature>
<keyword evidence="3 15" id="KW-0833">Ubl conjugation pathway</keyword>
<comment type="subunit">
    <text evidence="8">Interacts with MAEA and WDR26, components of the CTLH complex that contains GID4, RANBP9 and/or RANBP10, MKLN1, MAEA, RMND5A (or alternatively its paralog RMND5B), GID8, ARMC8, WDR26 and YPEL5.</text>
</comment>
<evidence type="ECO:0000256" key="11">
    <source>
        <dbReference type="ARBA" id="ARBA00077502"/>
    </source>
</evidence>
<evidence type="ECO:0000256" key="6">
    <source>
        <dbReference type="ARBA" id="ARBA00022990"/>
    </source>
</evidence>
<keyword evidence="19" id="KW-1185">Reference proteome</keyword>
<dbReference type="Proteomes" id="UP000664859">
    <property type="component" value="Unassembled WGS sequence"/>
</dbReference>
<proteinExistence type="inferred from homology"/>
<evidence type="ECO:0000256" key="2">
    <source>
        <dbReference type="ARBA" id="ARBA00022741"/>
    </source>
</evidence>
<evidence type="ECO:0000256" key="1">
    <source>
        <dbReference type="ARBA" id="ARBA00022679"/>
    </source>
</evidence>
<dbReference type="Gene3D" id="3.10.110.10">
    <property type="entry name" value="Ubiquitin Conjugating Enzyme"/>
    <property type="match status" value="1"/>
</dbReference>
<dbReference type="PROSITE" id="PS00183">
    <property type="entry name" value="UBC_1"/>
    <property type="match status" value="1"/>
</dbReference>
<feature type="compositionally biased region" description="Low complexity" evidence="16">
    <location>
        <begin position="186"/>
        <end position="196"/>
    </location>
</feature>
<dbReference type="InterPro" id="IPR016135">
    <property type="entry name" value="UBQ-conjugating_enzyme/RWD"/>
</dbReference>
<evidence type="ECO:0000256" key="12">
    <source>
        <dbReference type="ARBA" id="ARBA00078369"/>
    </source>
</evidence>
<dbReference type="PANTHER" id="PTHR24068">
    <property type="entry name" value="UBIQUITIN-CONJUGATING ENZYME E2"/>
    <property type="match status" value="1"/>
</dbReference>
<accession>A0A835Z4W6</accession>
<dbReference type="EMBL" id="JAFCMP010000096">
    <property type="protein sequence ID" value="KAG5187065.1"/>
    <property type="molecule type" value="Genomic_DNA"/>
</dbReference>
<dbReference type="CDD" id="cd23797">
    <property type="entry name" value="UBCc_UBE2H"/>
    <property type="match status" value="1"/>
</dbReference>
<keyword evidence="2 15" id="KW-0547">Nucleotide-binding</keyword>
<dbReference type="PROSITE" id="PS50127">
    <property type="entry name" value="UBC_2"/>
    <property type="match status" value="1"/>
</dbReference>
<keyword evidence="6" id="KW-0007">Acetylation</keyword>
<dbReference type="SUPFAM" id="SSF54495">
    <property type="entry name" value="UBC-like"/>
    <property type="match status" value="1"/>
</dbReference>
<feature type="compositionally biased region" description="Polar residues" evidence="16">
    <location>
        <begin position="173"/>
        <end position="185"/>
    </location>
</feature>
<comment type="function">
    <text evidence="7">Accepts ubiquitin from the E1 complex and catalyzes its covalent attachment to other proteins. E2 ubiquitin conjugating enzyme that transfers ubiquitin to MAEA, a core component of the CTLH E3 ubiquitin-protein ligase complex. In vitro catalyzes 'Lys-11'- and 'Lys-48'-linked polyubiquitination. Capable, in vitro, to ubiquitinate histone H2A.</text>
</comment>
<evidence type="ECO:0000256" key="16">
    <source>
        <dbReference type="SAM" id="MobiDB-lite"/>
    </source>
</evidence>
<dbReference type="InterPro" id="IPR000608">
    <property type="entry name" value="UBC"/>
</dbReference>
<name>A0A835Z4W6_9STRA</name>
<evidence type="ECO:0000256" key="4">
    <source>
        <dbReference type="ARBA" id="ARBA00022840"/>
    </source>
</evidence>
<dbReference type="GO" id="GO:0004842">
    <property type="term" value="F:ubiquitin-protein transferase activity"/>
    <property type="evidence" value="ECO:0007669"/>
    <property type="project" value="UniProtKB-ARBA"/>
</dbReference>
<evidence type="ECO:0000259" key="17">
    <source>
        <dbReference type="PROSITE" id="PS50127"/>
    </source>
</evidence>
<evidence type="ECO:0000256" key="5">
    <source>
        <dbReference type="ARBA" id="ARBA00022843"/>
    </source>
</evidence>
<keyword evidence="4 15" id="KW-0067">ATP-binding</keyword>
<evidence type="ECO:0000256" key="14">
    <source>
        <dbReference type="PROSITE-ProRule" id="PRU10133"/>
    </source>
</evidence>
<dbReference type="GO" id="GO:0005524">
    <property type="term" value="F:ATP binding"/>
    <property type="evidence" value="ECO:0007669"/>
    <property type="project" value="UniProtKB-UniRule"/>
</dbReference>
<reference evidence="18" key="1">
    <citation type="submission" date="2021-02" db="EMBL/GenBank/DDBJ databases">
        <title>First Annotated Genome of the Yellow-green Alga Tribonema minus.</title>
        <authorList>
            <person name="Mahan K.M."/>
        </authorList>
    </citation>
    <scope>NUCLEOTIDE SEQUENCE</scope>
    <source>
        <strain evidence="18">UTEX B ZZ1240</strain>
    </source>
</reference>
<evidence type="ECO:0000256" key="3">
    <source>
        <dbReference type="ARBA" id="ARBA00022786"/>
    </source>
</evidence>
<protein>
    <recommendedName>
        <fullName evidence="9">Ubiquitin-conjugating enzyme E2 H</fullName>
    </recommendedName>
    <alternativeName>
        <fullName evidence="12">(E3-independent) E2 ubiquitin-conjugating enzyme H</fullName>
    </alternativeName>
    <alternativeName>
        <fullName evidence="10">E2 ubiquitin-conjugating enzyme H</fullName>
    </alternativeName>
    <alternativeName>
        <fullName evidence="13">Ubiquitin carrier protein H</fullName>
    </alternativeName>
    <alternativeName>
        <fullName evidence="11">Ubiquitin-protein ligase H</fullName>
    </alternativeName>
</protein>
<evidence type="ECO:0000256" key="10">
    <source>
        <dbReference type="ARBA" id="ARBA00076312"/>
    </source>
</evidence>
<feature type="domain" description="UBC core" evidence="17">
    <location>
        <begin position="1"/>
        <end position="149"/>
    </location>
</feature>
<evidence type="ECO:0000256" key="13">
    <source>
        <dbReference type="ARBA" id="ARBA00082119"/>
    </source>
</evidence>
<dbReference type="FunFam" id="3.10.110.10:FF:000078">
    <property type="entry name" value="ubiquitin-conjugating enzyme E2 H isoform X2"/>
    <property type="match status" value="1"/>
</dbReference>
<evidence type="ECO:0000256" key="9">
    <source>
        <dbReference type="ARBA" id="ARBA00072436"/>
    </source>
</evidence>
<dbReference type="Pfam" id="PF00179">
    <property type="entry name" value="UQ_con"/>
    <property type="match status" value="1"/>
</dbReference>
<comment type="similarity">
    <text evidence="15">Belongs to the ubiquitin-conjugating enzyme family.</text>
</comment>
<dbReference type="SMART" id="SM00212">
    <property type="entry name" value="UBCc"/>
    <property type="match status" value="1"/>
</dbReference>
<evidence type="ECO:0000313" key="19">
    <source>
        <dbReference type="Proteomes" id="UP000664859"/>
    </source>
</evidence>
<dbReference type="InterPro" id="IPR023313">
    <property type="entry name" value="UBQ-conjugating_AS"/>
</dbReference>
<evidence type="ECO:0000256" key="8">
    <source>
        <dbReference type="ARBA" id="ARBA00063081"/>
    </source>
</evidence>
<keyword evidence="5" id="KW-0832">Ubl conjugation</keyword>
<evidence type="ECO:0000313" key="18">
    <source>
        <dbReference type="EMBL" id="KAG5187065.1"/>
    </source>
</evidence>
<feature type="region of interest" description="Disordered" evidence="16">
    <location>
        <begin position="157"/>
        <end position="201"/>
    </location>
</feature>
<evidence type="ECO:0000256" key="15">
    <source>
        <dbReference type="RuleBase" id="RU362109"/>
    </source>
</evidence>
<gene>
    <name evidence="18" type="ORF">JKP88DRAFT_34294</name>
</gene>
<evidence type="ECO:0000256" key="7">
    <source>
        <dbReference type="ARBA" id="ARBA00060202"/>
    </source>
</evidence>